<dbReference type="GO" id="GO:0016853">
    <property type="term" value="F:isomerase activity"/>
    <property type="evidence" value="ECO:0007669"/>
    <property type="project" value="UniProtKB-KW"/>
</dbReference>
<dbReference type="Gene3D" id="3.20.20.150">
    <property type="entry name" value="Divalent-metal-dependent TIM barrel enzymes"/>
    <property type="match status" value="1"/>
</dbReference>
<keyword evidence="2" id="KW-0413">Isomerase</keyword>
<evidence type="ECO:0000313" key="2">
    <source>
        <dbReference type="EMBL" id="MFD2098991.1"/>
    </source>
</evidence>
<protein>
    <submittedName>
        <fullName evidence="2">Sugar phosphate isomerase/epimerase family protein</fullName>
    </submittedName>
</protein>
<keyword evidence="3" id="KW-1185">Reference proteome</keyword>
<dbReference type="InterPro" id="IPR050312">
    <property type="entry name" value="IolE/XylAMocC-like"/>
</dbReference>
<dbReference type="InterPro" id="IPR013022">
    <property type="entry name" value="Xyl_isomerase-like_TIM-brl"/>
</dbReference>
<dbReference type="InterPro" id="IPR019546">
    <property type="entry name" value="TAT_signal_bac_arc"/>
</dbReference>
<dbReference type="PANTHER" id="PTHR12110:SF41">
    <property type="entry name" value="INOSOSE DEHYDRATASE"/>
    <property type="match status" value="1"/>
</dbReference>
<comment type="caution">
    <text evidence="2">The sequence shown here is derived from an EMBL/GenBank/DDBJ whole genome shotgun (WGS) entry which is preliminary data.</text>
</comment>
<gene>
    <name evidence="2" type="ORF">ACFSJE_04340</name>
</gene>
<dbReference type="Pfam" id="PF01261">
    <property type="entry name" value="AP_endonuc_2"/>
    <property type="match status" value="1"/>
</dbReference>
<organism evidence="2 3">
    <name type="scientific">Flagellimonas iocasae</name>
    <dbReference type="NCBI Taxonomy" id="2055905"/>
    <lineage>
        <taxon>Bacteria</taxon>
        <taxon>Pseudomonadati</taxon>
        <taxon>Bacteroidota</taxon>
        <taxon>Flavobacteriia</taxon>
        <taxon>Flavobacteriales</taxon>
        <taxon>Flavobacteriaceae</taxon>
        <taxon>Flagellimonas</taxon>
    </lineage>
</organism>
<dbReference type="NCBIfam" id="TIGR01409">
    <property type="entry name" value="TAT_signal_seq"/>
    <property type="match status" value="1"/>
</dbReference>
<evidence type="ECO:0000259" key="1">
    <source>
        <dbReference type="Pfam" id="PF01261"/>
    </source>
</evidence>
<evidence type="ECO:0000313" key="3">
    <source>
        <dbReference type="Proteomes" id="UP001597342"/>
    </source>
</evidence>
<dbReference type="Proteomes" id="UP001597342">
    <property type="component" value="Unassembled WGS sequence"/>
</dbReference>
<dbReference type="InterPro" id="IPR036237">
    <property type="entry name" value="Xyl_isomerase-like_sf"/>
</dbReference>
<accession>A0ABW4XTW6</accession>
<sequence>MRKMNEYSRRDFIKKSSAAGLAAVTLPNMDFINSLEINEKFQIGATFILWGYGLDNLEPALKEMKQLGYHCFETFGWTIQEMEDKGIRLEEMIAKHNIPIRSAFCMTDVLDPSPSKRKEELAKLTSWAKLLKRAGGTLVEYCPASIDRKGFDYKEHKKTMVESMNDYAKAVTDLGLTCALHPHTGTPIETEEEVYFIMENVDTTYMKFGPDAGQLEKGGADPVKIFRDFMPLIEHVHLKDYEGGDNGYLGYAPLGEGHVKIKKLLKMLERGRDKMVGDIMFELDYDNKIKPAYSTFEAAKISRDYLKDLGYSFS</sequence>
<reference evidence="3" key="1">
    <citation type="journal article" date="2019" name="Int. J. Syst. Evol. Microbiol.">
        <title>The Global Catalogue of Microorganisms (GCM) 10K type strain sequencing project: providing services to taxonomists for standard genome sequencing and annotation.</title>
        <authorList>
            <consortium name="The Broad Institute Genomics Platform"/>
            <consortium name="The Broad Institute Genome Sequencing Center for Infectious Disease"/>
            <person name="Wu L."/>
            <person name="Ma J."/>
        </authorList>
    </citation>
    <scope>NUCLEOTIDE SEQUENCE [LARGE SCALE GENOMIC DNA]</scope>
    <source>
        <strain evidence="3">JCM 3389</strain>
    </source>
</reference>
<dbReference type="SUPFAM" id="SSF51658">
    <property type="entry name" value="Xylose isomerase-like"/>
    <property type="match status" value="1"/>
</dbReference>
<name>A0ABW4XTW6_9FLAO</name>
<dbReference type="PANTHER" id="PTHR12110">
    <property type="entry name" value="HYDROXYPYRUVATE ISOMERASE"/>
    <property type="match status" value="1"/>
</dbReference>
<dbReference type="RefSeq" id="WP_379829756.1">
    <property type="nucleotide sequence ID" value="NZ_JBHUHU010000001.1"/>
</dbReference>
<dbReference type="EMBL" id="JBHUHU010000001">
    <property type="protein sequence ID" value="MFD2098991.1"/>
    <property type="molecule type" value="Genomic_DNA"/>
</dbReference>
<feature type="domain" description="Xylose isomerase-like TIM barrel" evidence="1">
    <location>
        <begin position="62"/>
        <end position="270"/>
    </location>
</feature>
<proteinExistence type="predicted"/>